<dbReference type="Proteomes" id="UP001311915">
    <property type="component" value="Unassembled WGS sequence"/>
</dbReference>
<dbReference type="AlphaFoldDB" id="A0AAV9MJE6"/>
<comment type="caution">
    <text evidence="1">The sequence shown here is derived from an EMBL/GenBank/DDBJ whole genome shotgun (WGS) entry which is preliminary data.</text>
</comment>
<sequence>MIIERATLHNQLEASEEQEALLMNSLDDHQAWLNNCHENMGRVGRQVHQLGKQTSYVIKNHRHMNDTEVIEQARSIVSHLPKIFRPWGGGRRRQWRWPASGNVLLVTNPKAVPWNYNRIAVFYRGKEIVEEDTIGEIKLNMTIGLVDFMIVFQVMDMATSYNFFLGRPWTWLGKSHQLCIRLLSLNTTSRKSLCMGKMIYLFIEIHTFHTLRQKRDLLLLFTSLLRLYQSIDSKKETSSSNDVSLLPLQWVQKWKLLLLMKTLKKLFRISVIGEGTSHAHVQLVGLGVELNNREATPFPIRKESW</sequence>
<keyword evidence="2" id="KW-1185">Reference proteome</keyword>
<dbReference type="EMBL" id="JAWPEI010000001">
    <property type="protein sequence ID" value="KAK4737134.1"/>
    <property type="molecule type" value="Genomic_DNA"/>
</dbReference>
<name>A0AAV9MJE6_9SOLN</name>
<accession>A0AAV9MJE6</accession>
<gene>
    <name evidence="1" type="ORF">R3W88_000831</name>
</gene>
<evidence type="ECO:0000313" key="2">
    <source>
        <dbReference type="Proteomes" id="UP001311915"/>
    </source>
</evidence>
<evidence type="ECO:0000313" key="1">
    <source>
        <dbReference type="EMBL" id="KAK4737134.1"/>
    </source>
</evidence>
<proteinExistence type="predicted"/>
<organism evidence="1 2">
    <name type="scientific">Solanum pinnatisectum</name>
    <name type="common">tansyleaf nightshade</name>
    <dbReference type="NCBI Taxonomy" id="50273"/>
    <lineage>
        <taxon>Eukaryota</taxon>
        <taxon>Viridiplantae</taxon>
        <taxon>Streptophyta</taxon>
        <taxon>Embryophyta</taxon>
        <taxon>Tracheophyta</taxon>
        <taxon>Spermatophyta</taxon>
        <taxon>Magnoliopsida</taxon>
        <taxon>eudicotyledons</taxon>
        <taxon>Gunneridae</taxon>
        <taxon>Pentapetalae</taxon>
        <taxon>asterids</taxon>
        <taxon>lamiids</taxon>
        <taxon>Solanales</taxon>
        <taxon>Solanaceae</taxon>
        <taxon>Solanoideae</taxon>
        <taxon>Solaneae</taxon>
        <taxon>Solanum</taxon>
    </lineage>
</organism>
<protein>
    <submittedName>
        <fullName evidence="1">Uncharacterized protein</fullName>
    </submittedName>
</protein>
<reference evidence="1 2" key="1">
    <citation type="submission" date="2023-10" db="EMBL/GenBank/DDBJ databases">
        <title>Genome-Wide Identification Analysis in wild type Solanum Pinnatisectum Reveals Some Genes Defensing Phytophthora Infestans.</title>
        <authorList>
            <person name="Sun C."/>
        </authorList>
    </citation>
    <scope>NUCLEOTIDE SEQUENCE [LARGE SCALE GENOMIC DNA]</scope>
    <source>
        <strain evidence="1">LQN</strain>
        <tissue evidence="1">Leaf</tissue>
    </source>
</reference>